<comment type="caution">
    <text evidence="19">The sequence shown here is derived from an EMBL/GenBank/DDBJ whole genome shotgun (WGS) entry which is preliminary data.</text>
</comment>
<gene>
    <name evidence="19" type="ORF">IQ236_16840</name>
</gene>
<name>A0ABR9UEJ0_9CYAN</name>
<keyword evidence="6" id="KW-0812">Transmembrane</keyword>
<dbReference type="PANTHER" id="PTHR33619">
    <property type="entry name" value="POLYSACCHARIDE EXPORT PROTEIN GFCE-RELATED"/>
    <property type="match status" value="1"/>
</dbReference>
<evidence type="ECO:0000256" key="9">
    <source>
        <dbReference type="ARBA" id="ARBA00023065"/>
    </source>
</evidence>
<evidence type="ECO:0000256" key="11">
    <source>
        <dbReference type="ARBA" id="ARBA00023136"/>
    </source>
</evidence>
<keyword evidence="12" id="KW-0564">Palmitate</keyword>
<keyword evidence="8" id="KW-0625">Polysaccharide transport</keyword>
<evidence type="ECO:0000256" key="14">
    <source>
        <dbReference type="ARBA" id="ARBA00023288"/>
    </source>
</evidence>
<evidence type="ECO:0000256" key="12">
    <source>
        <dbReference type="ARBA" id="ARBA00023139"/>
    </source>
</evidence>
<evidence type="ECO:0000256" key="2">
    <source>
        <dbReference type="ARBA" id="ARBA00009450"/>
    </source>
</evidence>
<keyword evidence="10" id="KW-0626">Porin</keyword>
<evidence type="ECO:0000256" key="15">
    <source>
        <dbReference type="SAM" id="SignalP"/>
    </source>
</evidence>
<evidence type="ECO:0000256" key="10">
    <source>
        <dbReference type="ARBA" id="ARBA00023114"/>
    </source>
</evidence>
<evidence type="ECO:0000259" key="18">
    <source>
        <dbReference type="Pfam" id="PF22461"/>
    </source>
</evidence>
<keyword evidence="4" id="KW-1134">Transmembrane beta strand</keyword>
<evidence type="ECO:0000313" key="20">
    <source>
        <dbReference type="Proteomes" id="UP000640725"/>
    </source>
</evidence>
<keyword evidence="9" id="KW-0406">Ion transport</keyword>
<evidence type="ECO:0000256" key="8">
    <source>
        <dbReference type="ARBA" id="ARBA00023047"/>
    </source>
</evidence>
<dbReference type="Pfam" id="PF02563">
    <property type="entry name" value="Poly_export"/>
    <property type="match status" value="1"/>
</dbReference>
<keyword evidence="7 15" id="KW-0732">Signal</keyword>
<feature type="domain" description="Polysaccharide export protein N-terminal" evidence="16">
    <location>
        <begin position="55"/>
        <end position="125"/>
    </location>
</feature>
<evidence type="ECO:0000256" key="3">
    <source>
        <dbReference type="ARBA" id="ARBA00022448"/>
    </source>
</evidence>
<keyword evidence="3" id="KW-0813">Transport</keyword>
<protein>
    <submittedName>
        <fullName evidence="19">SLBB domain-containing protein</fullName>
    </submittedName>
</protein>
<sequence>MFVRCVSCSLTHLILSLGVPLTSTLAVGAQSQPPEYPASQHRQQERIENPLQDFPYLLGVGDRIRVDVFGVEKYTGEQLVLTDGTINLQGIGPVSVAGLTLTQTQVLIAQRYSSLLRQPIITITLIAPRPVQVAIAGEVVRPGSYNLSSSAQQFSRLSQAILTAGGITQSADLALVQLRRADPRQPVVTLNLRELLDRGDLNQDPILRDGDSIFIPTLTTFEPAQVREMAVSSLAAPPDQSIQVVVVGEVFRPGAYSLSQDGGLTDAGTGGTGLKIVKSNLPTLTRALQTAGGITNRADIRNIEVQRLTNTGVKTTKVNLWELLQSGDINQDIFLQQGDTVIIPTATEINPTELEELASASFSPATINVNVVGEIKQPGLIQVRPNTPLNQALLAAGGFDSIRANRGTVELIRLNPNGSVTRRKIQVDFTLGNAAANNPVLRHNDVVIVHRSLVSRIADTTSSILQPVANAFTFYRLFEGLIPQRNSNSNSNSN</sequence>
<dbReference type="InterPro" id="IPR019554">
    <property type="entry name" value="Soluble_ligand-bd"/>
</dbReference>
<proteinExistence type="inferred from homology"/>
<reference evidence="19 20" key="1">
    <citation type="submission" date="2020-10" db="EMBL/GenBank/DDBJ databases">
        <authorList>
            <person name="Castelo-Branco R."/>
            <person name="Eusebio N."/>
            <person name="Adriana R."/>
            <person name="Vieira A."/>
            <person name="Brugerolle De Fraissinette N."/>
            <person name="Rezende De Castro R."/>
            <person name="Schneider M.P."/>
            <person name="Vasconcelos V."/>
            <person name="Leao P.N."/>
        </authorList>
    </citation>
    <scope>NUCLEOTIDE SEQUENCE [LARGE SCALE GENOMIC DNA]</scope>
    <source>
        <strain evidence="19 20">LEGE 06226</strain>
    </source>
</reference>
<evidence type="ECO:0000259" key="17">
    <source>
        <dbReference type="Pfam" id="PF10531"/>
    </source>
</evidence>
<dbReference type="Gene3D" id="3.10.560.10">
    <property type="entry name" value="Outer membrane lipoprotein wza domain like"/>
    <property type="match status" value="3"/>
</dbReference>
<evidence type="ECO:0000313" key="19">
    <source>
        <dbReference type="EMBL" id="MBE9144870.1"/>
    </source>
</evidence>
<evidence type="ECO:0000256" key="6">
    <source>
        <dbReference type="ARBA" id="ARBA00022692"/>
    </source>
</evidence>
<accession>A0ABR9UEJ0</accession>
<evidence type="ECO:0000259" key="16">
    <source>
        <dbReference type="Pfam" id="PF02563"/>
    </source>
</evidence>
<dbReference type="Pfam" id="PF10531">
    <property type="entry name" value="SLBB"/>
    <property type="match status" value="1"/>
</dbReference>
<keyword evidence="5" id="KW-0762">Sugar transport</keyword>
<keyword evidence="11" id="KW-0472">Membrane</keyword>
<organism evidence="19 20">
    <name type="scientific">Planktothrix mougeotii LEGE 06226</name>
    <dbReference type="NCBI Taxonomy" id="1828728"/>
    <lineage>
        <taxon>Bacteria</taxon>
        <taxon>Bacillati</taxon>
        <taxon>Cyanobacteriota</taxon>
        <taxon>Cyanophyceae</taxon>
        <taxon>Oscillatoriophycideae</taxon>
        <taxon>Oscillatoriales</taxon>
        <taxon>Microcoleaceae</taxon>
        <taxon>Planktothrix</taxon>
    </lineage>
</organism>
<dbReference type="EMBL" id="JADEWU010000041">
    <property type="protein sequence ID" value="MBE9144870.1"/>
    <property type="molecule type" value="Genomic_DNA"/>
</dbReference>
<feature type="domain" description="SLBB" evidence="18">
    <location>
        <begin position="132"/>
        <end position="215"/>
    </location>
</feature>
<keyword evidence="13" id="KW-0998">Cell outer membrane</keyword>
<keyword evidence="20" id="KW-1185">Reference proteome</keyword>
<comment type="similarity">
    <text evidence="2">Belongs to the BexD/CtrA/VexA family.</text>
</comment>
<dbReference type="Proteomes" id="UP000640725">
    <property type="component" value="Unassembled WGS sequence"/>
</dbReference>
<dbReference type="InterPro" id="IPR049712">
    <property type="entry name" value="Poly_export"/>
</dbReference>
<evidence type="ECO:0000256" key="5">
    <source>
        <dbReference type="ARBA" id="ARBA00022597"/>
    </source>
</evidence>
<comment type="subcellular location">
    <subcellularLocation>
        <location evidence="1">Cell outer membrane</location>
        <topology evidence="1">Multi-pass membrane protein</topology>
    </subcellularLocation>
</comment>
<evidence type="ECO:0000256" key="1">
    <source>
        <dbReference type="ARBA" id="ARBA00004571"/>
    </source>
</evidence>
<evidence type="ECO:0000256" key="13">
    <source>
        <dbReference type="ARBA" id="ARBA00023237"/>
    </source>
</evidence>
<evidence type="ECO:0000256" key="7">
    <source>
        <dbReference type="ARBA" id="ARBA00022729"/>
    </source>
</evidence>
<feature type="domain" description="SLBB" evidence="18">
    <location>
        <begin position="283"/>
        <end position="343"/>
    </location>
</feature>
<feature type="chain" id="PRO_5045204128" evidence="15">
    <location>
        <begin position="29"/>
        <end position="494"/>
    </location>
</feature>
<dbReference type="Pfam" id="PF22461">
    <property type="entry name" value="SLBB_2"/>
    <property type="match status" value="2"/>
</dbReference>
<dbReference type="InterPro" id="IPR054765">
    <property type="entry name" value="SLBB_dom"/>
</dbReference>
<dbReference type="PANTHER" id="PTHR33619:SF3">
    <property type="entry name" value="POLYSACCHARIDE EXPORT PROTEIN GFCE-RELATED"/>
    <property type="match status" value="1"/>
</dbReference>
<evidence type="ECO:0000256" key="4">
    <source>
        <dbReference type="ARBA" id="ARBA00022452"/>
    </source>
</evidence>
<feature type="signal peptide" evidence="15">
    <location>
        <begin position="1"/>
        <end position="28"/>
    </location>
</feature>
<feature type="domain" description="Soluble ligand binding" evidence="17">
    <location>
        <begin position="369"/>
        <end position="422"/>
    </location>
</feature>
<dbReference type="Gene3D" id="3.30.1950.10">
    <property type="entry name" value="wza like domain"/>
    <property type="match status" value="1"/>
</dbReference>
<keyword evidence="14" id="KW-0449">Lipoprotein</keyword>
<dbReference type="InterPro" id="IPR003715">
    <property type="entry name" value="Poly_export_N"/>
</dbReference>